<gene>
    <name evidence="2" type="ORF">NSU_2645</name>
</gene>
<dbReference type="STRING" id="1088721.JI59_06850"/>
<dbReference type="AlphaFoldDB" id="G6EE74"/>
<dbReference type="CDD" id="cd00077">
    <property type="entry name" value="HDc"/>
    <property type="match status" value="1"/>
</dbReference>
<dbReference type="InterPro" id="IPR003607">
    <property type="entry name" value="HD/PDEase_dom"/>
</dbReference>
<feature type="domain" description="HD-GYP" evidence="1">
    <location>
        <begin position="178"/>
        <end position="373"/>
    </location>
</feature>
<keyword evidence="2" id="KW-0378">Hydrolase</keyword>
<evidence type="ECO:0000259" key="1">
    <source>
        <dbReference type="PROSITE" id="PS51832"/>
    </source>
</evidence>
<dbReference type="Pfam" id="PF13487">
    <property type="entry name" value="HD_5"/>
    <property type="match status" value="1"/>
</dbReference>
<dbReference type="PROSITE" id="PS51832">
    <property type="entry name" value="HD_GYP"/>
    <property type="match status" value="1"/>
</dbReference>
<dbReference type="PATRIC" id="fig|1088721.3.peg.2615"/>
<dbReference type="Proteomes" id="UP000004030">
    <property type="component" value="Unassembled WGS sequence"/>
</dbReference>
<dbReference type="Gene3D" id="1.10.3210.10">
    <property type="entry name" value="Hypothetical protein af1432"/>
    <property type="match status" value="1"/>
</dbReference>
<name>G6EE74_9SPHN</name>
<protein>
    <submittedName>
        <fullName evidence="2">Metal dependent phosphohydrolase</fullName>
    </submittedName>
</protein>
<keyword evidence="3" id="KW-1185">Reference proteome</keyword>
<sequence length="450" mass="49092">MTRNLRLLTKLGGRMALKKISTSQVELGMFIHGFQGNWLSHPFWKARFVVADEDRLETLRASKLDAIIIDTDRGIDVPANEDQAAATITSAPRPNGTMQARQFERRTMPRPAPALAQAAGGNSAAFRSGPVPVAREFGKARQTAGKARKVISKVFLEARLGKAPRVAEVAPVVEDIYASIQRNPYAFSGLMRCKAESETIYQHMLSVSALMISLARQMKLSPNDTRNAGMAGLLLDVGVSRLYVNIDPHAGGISAIPSDVWHRHPYIGKDLLEAAGEVPEDVLNAVMRHHERLDGTGFPQNLSGSQVDLLSRMAAVCDTYDHIVSGMLNGHAADPANAMQELIEMRDVFDGEVLDRFVEALGVYPVGSFVLLRSERIAMVIDQNPEEPAAPTVRTFYSLANRKRIVPKTIVLSNCFGEDAIIGVESLDGLGLPPVEELREQILTGKAPQG</sequence>
<reference evidence="2 3" key="1">
    <citation type="journal article" date="2012" name="J. Bacteriol.">
        <title>Genome sequence of benzo(a)pyrene-degrading bacterium Novosphingobium pentaromativorans US6-1.</title>
        <authorList>
            <person name="Luo Y.R."/>
            <person name="Kang S.G."/>
            <person name="Kim S.J."/>
            <person name="Kim M.R."/>
            <person name="Li N."/>
            <person name="Lee J.H."/>
            <person name="Kwon K.K."/>
        </authorList>
    </citation>
    <scope>NUCLEOTIDE SEQUENCE [LARGE SCALE GENOMIC DNA]</scope>
    <source>
        <strain evidence="2 3">US6-1</strain>
    </source>
</reference>
<dbReference type="SUPFAM" id="SSF109604">
    <property type="entry name" value="HD-domain/PDEase-like"/>
    <property type="match status" value="1"/>
</dbReference>
<accession>G6EE74</accession>
<evidence type="ECO:0000313" key="2">
    <source>
        <dbReference type="EMBL" id="EHJ60297.1"/>
    </source>
</evidence>
<dbReference type="eggNOG" id="COG2206">
    <property type="taxonomic scope" value="Bacteria"/>
</dbReference>
<dbReference type="PANTHER" id="PTHR43155">
    <property type="entry name" value="CYCLIC DI-GMP PHOSPHODIESTERASE PA4108-RELATED"/>
    <property type="match status" value="1"/>
</dbReference>
<dbReference type="Pfam" id="PF11871">
    <property type="entry name" value="DUF3391"/>
    <property type="match status" value="1"/>
</dbReference>
<dbReference type="InterPro" id="IPR021812">
    <property type="entry name" value="DUF3391"/>
</dbReference>
<dbReference type="EMBL" id="AGFM01000039">
    <property type="protein sequence ID" value="EHJ60297.1"/>
    <property type="molecule type" value="Genomic_DNA"/>
</dbReference>
<comment type="caution">
    <text evidence="2">The sequence shown here is derived from an EMBL/GenBank/DDBJ whole genome shotgun (WGS) entry which is preliminary data.</text>
</comment>
<dbReference type="InterPro" id="IPR037522">
    <property type="entry name" value="HD_GYP_dom"/>
</dbReference>
<organism evidence="2 3">
    <name type="scientific">Novosphingobium pentaromativorans US6-1</name>
    <dbReference type="NCBI Taxonomy" id="1088721"/>
    <lineage>
        <taxon>Bacteria</taxon>
        <taxon>Pseudomonadati</taxon>
        <taxon>Pseudomonadota</taxon>
        <taxon>Alphaproteobacteria</taxon>
        <taxon>Sphingomonadales</taxon>
        <taxon>Sphingomonadaceae</taxon>
        <taxon>Novosphingobium</taxon>
    </lineage>
</organism>
<evidence type="ECO:0000313" key="3">
    <source>
        <dbReference type="Proteomes" id="UP000004030"/>
    </source>
</evidence>
<dbReference type="PANTHER" id="PTHR43155:SF2">
    <property type="entry name" value="CYCLIC DI-GMP PHOSPHODIESTERASE PA4108"/>
    <property type="match status" value="1"/>
</dbReference>
<dbReference type="GO" id="GO:0008081">
    <property type="term" value="F:phosphoric diester hydrolase activity"/>
    <property type="evidence" value="ECO:0007669"/>
    <property type="project" value="UniProtKB-ARBA"/>
</dbReference>
<proteinExistence type="predicted"/>